<evidence type="ECO:0000313" key="2">
    <source>
        <dbReference type="Proteomes" id="UP000762676"/>
    </source>
</evidence>
<dbReference type="EMBL" id="BMAT01001839">
    <property type="protein sequence ID" value="GFR93385.1"/>
    <property type="molecule type" value="Genomic_DNA"/>
</dbReference>
<accession>A0AAV4H7F4</accession>
<protein>
    <recommendedName>
        <fullName evidence="3">Reverse transcriptase domain-containing protein</fullName>
    </recommendedName>
</protein>
<proteinExistence type="predicted"/>
<dbReference type="PANTHER" id="PTHR21301">
    <property type="entry name" value="REVERSE TRANSCRIPTASE"/>
    <property type="match status" value="1"/>
</dbReference>
<keyword evidence="2" id="KW-1185">Reference proteome</keyword>
<sequence length="137" mass="15683">MRTSISPSYASLFMGALEGKMLNSSPHQTLIWLRYIDYIFLTWTQGSSSLNQFLTHASNFQPTIKFTSEISQLKILFLDVMITLKGGKLGQTYTLNLQTLLFISLKFMPPKPHQPYSLAFRLVRIRSTKEALTTRFA</sequence>
<comment type="caution">
    <text evidence="1">The sequence shown here is derived from an EMBL/GenBank/DDBJ whole genome shotgun (WGS) entry which is preliminary data.</text>
</comment>
<reference evidence="1 2" key="1">
    <citation type="journal article" date="2021" name="Elife">
        <title>Chloroplast acquisition without the gene transfer in kleptoplastic sea slugs, Plakobranchus ocellatus.</title>
        <authorList>
            <person name="Maeda T."/>
            <person name="Takahashi S."/>
            <person name="Yoshida T."/>
            <person name="Shimamura S."/>
            <person name="Takaki Y."/>
            <person name="Nagai Y."/>
            <person name="Toyoda A."/>
            <person name="Suzuki Y."/>
            <person name="Arimoto A."/>
            <person name="Ishii H."/>
            <person name="Satoh N."/>
            <person name="Nishiyama T."/>
            <person name="Hasebe M."/>
            <person name="Maruyama T."/>
            <person name="Minagawa J."/>
            <person name="Obokata J."/>
            <person name="Shigenobu S."/>
        </authorList>
    </citation>
    <scope>NUCLEOTIDE SEQUENCE [LARGE SCALE GENOMIC DNA]</scope>
</reference>
<gene>
    <name evidence="1" type="ORF">ElyMa_000891200</name>
</gene>
<evidence type="ECO:0000313" key="1">
    <source>
        <dbReference type="EMBL" id="GFR93385.1"/>
    </source>
</evidence>
<dbReference type="PANTHER" id="PTHR21301:SF10">
    <property type="entry name" value="REVERSE TRANSCRIPTASE DOMAIN-CONTAINING PROTEIN"/>
    <property type="match status" value="1"/>
</dbReference>
<dbReference type="Proteomes" id="UP000762676">
    <property type="component" value="Unassembled WGS sequence"/>
</dbReference>
<name>A0AAV4H7F4_9GAST</name>
<organism evidence="1 2">
    <name type="scientific">Elysia marginata</name>
    <dbReference type="NCBI Taxonomy" id="1093978"/>
    <lineage>
        <taxon>Eukaryota</taxon>
        <taxon>Metazoa</taxon>
        <taxon>Spiralia</taxon>
        <taxon>Lophotrochozoa</taxon>
        <taxon>Mollusca</taxon>
        <taxon>Gastropoda</taxon>
        <taxon>Heterobranchia</taxon>
        <taxon>Euthyneura</taxon>
        <taxon>Panpulmonata</taxon>
        <taxon>Sacoglossa</taxon>
        <taxon>Placobranchoidea</taxon>
        <taxon>Plakobranchidae</taxon>
        <taxon>Elysia</taxon>
    </lineage>
</organism>
<dbReference type="AlphaFoldDB" id="A0AAV4H7F4"/>
<evidence type="ECO:0008006" key="3">
    <source>
        <dbReference type="Google" id="ProtNLM"/>
    </source>
</evidence>